<reference evidence="2" key="1">
    <citation type="journal article" date="2022" name="J Environ Chem Eng">
        <title>Biodegradation of petroleum oil using a constructed nonpathogenic and heavy metal-tolerant bacterial consortium isolated from marine sponges.</title>
        <authorList>
            <person name="Dechsakulwatana C."/>
            <person name="Rungsihiranrut A."/>
            <person name="Muangchinda C."/>
            <person name="Ningthoujam R."/>
            <person name="Klankeo P."/>
            <person name="Pinyakong O."/>
        </authorList>
    </citation>
    <scope>NUCLEOTIDE SEQUENCE [LARGE SCALE GENOMIC DNA]</scope>
    <source>
        <strain evidence="2">MO2-4</strain>
    </source>
</reference>
<dbReference type="EMBL" id="JAPTHD010000001">
    <property type="protein sequence ID" value="MDV5822907.1"/>
    <property type="molecule type" value="Genomic_DNA"/>
</dbReference>
<comment type="caution">
    <text evidence="1">The sequence shown here is derived from an EMBL/GenBank/DDBJ whole genome shotgun (WGS) entry which is preliminary data.</text>
</comment>
<name>A0ABU3ZTR3_9SPHN</name>
<gene>
    <name evidence="1" type="ORF">O0R41_04765</name>
</gene>
<accession>A0ABU3ZTR3</accession>
<dbReference type="Proteomes" id="UP001185984">
    <property type="component" value="Unassembled WGS sequence"/>
</dbReference>
<keyword evidence="2" id="KW-1185">Reference proteome</keyword>
<proteinExistence type="predicted"/>
<evidence type="ECO:0000313" key="2">
    <source>
        <dbReference type="Proteomes" id="UP001185984"/>
    </source>
</evidence>
<evidence type="ECO:0000313" key="1">
    <source>
        <dbReference type="EMBL" id="MDV5822907.1"/>
    </source>
</evidence>
<dbReference type="RefSeq" id="WP_228167762.1">
    <property type="nucleotide sequence ID" value="NZ_JAPTHD010000001.1"/>
</dbReference>
<sequence length="91" mass="9737">MGKSITTEAHTRSHRIHLDHKELELLIATAAAGMIEHNKPKIGQPGVSFKVDLVEATEGSPPYRVGTRAAITIVEDMLPQPAVPGTSSEQA</sequence>
<organism evidence="1 2">
    <name type="scientific">Sphingobium naphthae</name>
    <dbReference type="NCBI Taxonomy" id="1886786"/>
    <lineage>
        <taxon>Bacteria</taxon>
        <taxon>Pseudomonadati</taxon>
        <taxon>Pseudomonadota</taxon>
        <taxon>Alphaproteobacteria</taxon>
        <taxon>Sphingomonadales</taxon>
        <taxon>Sphingomonadaceae</taxon>
        <taxon>Sphingobium</taxon>
    </lineage>
</organism>
<protein>
    <submittedName>
        <fullName evidence="1">Uncharacterized protein</fullName>
    </submittedName>
</protein>